<feature type="compositionally biased region" description="Polar residues" evidence="1">
    <location>
        <begin position="1"/>
        <end position="10"/>
    </location>
</feature>
<dbReference type="PANTHER" id="PTHR38592">
    <property type="entry name" value="BLL4819 PROTEIN"/>
    <property type="match status" value="1"/>
</dbReference>
<organism evidence="3 4">
    <name type="scientific">Acetobacter sacchari</name>
    <dbReference type="NCBI Taxonomy" id="2661687"/>
    <lineage>
        <taxon>Bacteria</taxon>
        <taxon>Pseudomonadati</taxon>
        <taxon>Pseudomonadota</taxon>
        <taxon>Alphaproteobacteria</taxon>
        <taxon>Acetobacterales</taxon>
        <taxon>Acetobacteraceae</taxon>
        <taxon>Acetobacter</taxon>
    </lineage>
</organism>
<sequence>MTDQSSTATLSRDVPATPGPQASPGDVADEAPRTIHTTEDGAPGSAPQPLSVRPRSSSRDHRIDAMRGAALLMMFVDHIPQNLLNRLTMRNVGFADAAEIFVLLAGYASWLAYGRGFARNGVRDTLIRIARRCGKLYVAQTLMLLVSVFTIREWRRFSPVPVDFLEPELAHGVSDLWRVLLLDALPANLNILPLYMVLLGAFPLIYLLIRVNRFLALGLSAGLWLLINVDPTVNFPNWLDPDGWYFDPLAWQFLFVLGASAAIEAGRHGGDLPSYRWLKVAAALYLTFSLVEAFPWAQWGLPELRPFALPSPDKSTLAPLRLLDVMAIFYLVQSSSVARALSHSRLGQALALAGRHSLEIFTAGTVLDLFGRLVFTTFGAGWPLQIVVNGVGLGLLFLVAQFYERRRVRQRAAASGGGPAVEA</sequence>
<reference evidence="3 4" key="1">
    <citation type="submission" date="2021-03" db="EMBL/GenBank/DDBJ databases">
        <title>The complete genome sequence of Acetobacter sacchari TBRC 11175.</title>
        <authorList>
            <person name="Charoenyingcharoen P."/>
            <person name="Yukphan P."/>
        </authorList>
    </citation>
    <scope>NUCLEOTIDE SEQUENCE [LARGE SCALE GENOMIC DNA]</scope>
    <source>
        <strain evidence="3 4">TBRC 11175</strain>
    </source>
</reference>
<dbReference type="PANTHER" id="PTHR38592:SF3">
    <property type="entry name" value="BLL4819 PROTEIN"/>
    <property type="match status" value="1"/>
</dbReference>
<keyword evidence="2" id="KW-0472">Membrane</keyword>
<feature type="region of interest" description="Disordered" evidence="1">
    <location>
        <begin position="1"/>
        <end position="60"/>
    </location>
</feature>
<feature type="transmembrane region" description="Helical" evidence="2">
    <location>
        <begin position="134"/>
        <end position="151"/>
    </location>
</feature>
<keyword evidence="2" id="KW-1133">Transmembrane helix</keyword>
<evidence type="ECO:0000256" key="2">
    <source>
        <dbReference type="SAM" id="Phobius"/>
    </source>
</evidence>
<accession>A0ABS3LR11</accession>
<feature type="transmembrane region" description="Helical" evidence="2">
    <location>
        <begin position="249"/>
        <end position="265"/>
    </location>
</feature>
<feature type="compositionally biased region" description="Basic and acidic residues" evidence="1">
    <location>
        <begin position="30"/>
        <end position="39"/>
    </location>
</feature>
<proteinExistence type="predicted"/>
<dbReference type="RefSeq" id="WP_207878456.1">
    <property type="nucleotide sequence ID" value="NZ_JAFVMF010000001.1"/>
</dbReference>
<dbReference type="Proteomes" id="UP000664771">
    <property type="component" value="Unassembled WGS sequence"/>
</dbReference>
<feature type="transmembrane region" description="Helical" evidence="2">
    <location>
        <begin position="384"/>
        <end position="403"/>
    </location>
</feature>
<dbReference type="InterPro" id="IPR014550">
    <property type="entry name" value="UCP028704_OpgC"/>
</dbReference>
<keyword evidence="2" id="KW-0812">Transmembrane</keyword>
<dbReference type="PIRSF" id="PIRSF028704">
    <property type="entry name" value="UPC028704"/>
    <property type="match status" value="1"/>
</dbReference>
<evidence type="ECO:0000313" key="3">
    <source>
        <dbReference type="EMBL" id="MBO1358336.1"/>
    </source>
</evidence>
<feature type="transmembrane region" description="Helical" evidence="2">
    <location>
        <begin position="277"/>
        <end position="297"/>
    </location>
</feature>
<feature type="transmembrane region" description="Helical" evidence="2">
    <location>
        <begin position="214"/>
        <end position="229"/>
    </location>
</feature>
<feature type="transmembrane region" description="Helical" evidence="2">
    <location>
        <begin position="191"/>
        <end position="209"/>
    </location>
</feature>
<evidence type="ECO:0000256" key="1">
    <source>
        <dbReference type="SAM" id="MobiDB-lite"/>
    </source>
</evidence>
<feature type="transmembrane region" description="Helical" evidence="2">
    <location>
        <begin position="92"/>
        <end position="113"/>
    </location>
</feature>
<name>A0ABS3LR11_9PROT</name>
<dbReference type="Pfam" id="PF10129">
    <property type="entry name" value="OpgC_C"/>
    <property type="match status" value="1"/>
</dbReference>
<gene>
    <name evidence="3" type="ORF">J2D73_00805</name>
</gene>
<comment type="caution">
    <text evidence="3">The sequence shown here is derived from an EMBL/GenBank/DDBJ whole genome shotgun (WGS) entry which is preliminary data.</text>
</comment>
<keyword evidence="4" id="KW-1185">Reference proteome</keyword>
<evidence type="ECO:0000313" key="4">
    <source>
        <dbReference type="Proteomes" id="UP000664771"/>
    </source>
</evidence>
<protein>
    <submittedName>
        <fullName evidence="3">OpgC domain-containing protein</fullName>
    </submittedName>
</protein>
<dbReference type="EMBL" id="JAFVMF010000001">
    <property type="protein sequence ID" value="MBO1358336.1"/>
    <property type="molecule type" value="Genomic_DNA"/>
</dbReference>